<sequence length="92" mass="9757">MIEALRIAVLVLAAAVGTGVVLTREPLAQALVVSLFGLVLALLFFLHQAPDVALSQLVVGAVALPLVILLSLAKIRRDAERHRRERTGGAAR</sequence>
<feature type="transmembrane region" description="Helical" evidence="6">
    <location>
        <begin position="53"/>
        <end position="73"/>
    </location>
</feature>
<reference evidence="9" key="1">
    <citation type="journal article" date="2020" name="Appl. Environ. Microbiol.">
        <title>Diazotrophic Anaeromyxobacter Isolates from Soils.</title>
        <authorList>
            <person name="Masuda Y."/>
            <person name="Yamanaka H."/>
            <person name="Xu Z.X."/>
            <person name="Shiratori Y."/>
            <person name="Aono T."/>
            <person name="Amachi S."/>
            <person name="Senoo K."/>
            <person name="Itoh H."/>
        </authorList>
    </citation>
    <scope>NUCLEOTIDE SEQUENCE [LARGE SCALE GENOMIC DNA]</scope>
    <source>
        <strain evidence="9">R267</strain>
    </source>
</reference>
<dbReference type="AlphaFoldDB" id="A0A7I9VG74"/>
<accession>A0A7I9VG74</accession>
<evidence type="ECO:0000313" key="9">
    <source>
        <dbReference type="Proteomes" id="UP000503640"/>
    </source>
</evidence>
<evidence type="ECO:0000256" key="4">
    <source>
        <dbReference type="ARBA" id="ARBA00022989"/>
    </source>
</evidence>
<evidence type="ECO:0000313" key="8">
    <source>
        <dbReference type="EMBL" id="GEJ55396.1"/>
    </source>
</evidence>
<feature type="domain" description="MrpA C-terminal/MbhD" evidence="7">
    <location>
        <begin position="12"/>
        <end position="77"/>
    </location>
</feature>
<keyword evidence="5 6" id="KW-0472">Membrane</keyword>
<dbReference type="Proteomes" id="UP000503640">
    <property type="component" value="Unassembled WGS sequence"/>
</dbReference>
<evidence type="ECO:0000256" key="3">
    <source>
        <dbReference type="ARBA" id="ARBA00022692"/>
    </source>
</evidence>
<keyword evidence="4 6" id="KW-1133">Transmembrane helix</keyword>
<evidence type="ECO:0000256" key="2">
    <source>
        <dbReference type="ARBA" id="ARBA00022475"/>
    </source>
</evidence>
<evidence type="ECO:0000256" key="5">
    <source>
        <dbReference type="ARBA" id="ARBA00023136"/>
    </source>
</evidence>
<keyword evidence="2" id="KW-1003">Cell membrane</keyword>
<dbReference type="Gene3D" id="1.20.120.1200">
    <property type="entry name" value="NADH-ubiquinone/plastoquinone oxidoreductase chain 6, subunit NuoJ"/>
    <property type="match status" value="1"/>
</dbReference>
<evidence type="ECO:0000256" key="6">
    <source>
        <dbReference type="SAM" id="Phobius"/>
    </source>
</evidence>
<keyword evidence="3 6" id="KW-0812">Transmembrane</keyword>
<comment type="subcellular location">
    <subcellularLocation>
        <location evidence="1">Cell membrane</location>
        <topology evidence="1">Multi-pass membrane protein</topology>
    </subcellularLocation>
</comment>
<name>A0A7I9VG74_9BACT</name>
<comment type="caution">
    <text evidence="8">The sequence shown here is derived from an EMBL/GenBank/DDBJ whole genome shotgun (WGS) entry which is preliminary data.</text>
</comment>
<keyword evidence="9" id="KW-1185">Reference proteome</keyword>
<dbReference type="GO" id="GO:0005886">
    <property type="term" value="C:plasma membrane"/>
    <property type="evidence" value="ECO:0007669"/>
    <property type="project" value="UniProtKB-SubCell"/>
</dbReference>
<gene>
    <name evidence="8" type="ORF">AMYX_01370</name>
</gene>
<proteinExistence type="predicted"/>
<dbReference type="InterPro" id="IPR025383">
    <property type="entry name" value="MrpA_C/MbhD"/>
</dbReference>
<dbReference type="InterPro" id="IPR042106">
    <property type="entry name" value="Nuo/plastoQ_OxRdtase_6_NuoJ"/>
</dbReference>
<dbReference type="RefSeq" id="WP_209005099.1">
    <property type="nucleotide sequence ID" value="NZ_BJTG01000001.1"/>
</dbReference>
<dbReference type="Pfam" id="PF13244">
    <property type="entry name" value="MbhD"/>
    <property type="match status" value="1"/>
</dbReference>
<feature type="transmembrane region" description="Helical" evidence="6">
    <location>
        <begin position="30"/>
        <end position="47"/>
    </location>
</feature>
<organism evidence="8 9">
    <name type="scientific">Anaeromyxobacter diazotrophicus</name>
    <dbReference type="NCBI Taxonomy" id="2590199"/>
    <lineage>
        <taxon>Bacteria</taxon>
        <taxon>Pseudomonadati</taxon>
        <taxon>Myxococcota</taxon>
        <taxon>Myxococcia</taxon>
        <taxon>Myxococcales</taxon>
        <taxon>Cystobacterineae</taxon>
        <taxon>Anaeromyxobacteraceae</taxon>
        <taxon>Anaeromyxobacter</taxon>
    </lineage>
</organism>
<protein>
    <recommendedName>
        <fullName evidence="7">MrpA C-terminal/MbhD domain-containing protein</fullName>
    </recommendedName>
</protein>
<evidence type="ECO:0000256" key="1">
    <source>
        <dbReference type="ARBA" id="ARBA00004651"/>
    </source>
</evidence>
<dbReference type="EMBL" id="BJTG01000001">
    <property type="protein sequence ID" value="GEJ55396.1"/>
    <property type="molecule type" value="Genomic_DNA"/>
</dbReference>
<evidence type="ECO:0000259" key="7">
    <source>
        <dbReference type="Pfam" id="PF13244"/>
    </source>
</evidence>
<feature type="transmembrane region" description="Helical" evidence="6">
    <location>
        <begin position="6"/>
        <end position="23"/>
    </location>
</feature>